<keyword evidence="1" id="KW-0472">Membrane</keyword>
<evidence type="ECO:0000313" key="2">
    <source>
        <dbReference type="EMBL" id="OGM54929.1"/>
    </source>
</evidence>
<feature type="transmembrane region" description="Helical" evidence="1">
    <location>
        <begin position="7"/>
        <end position="30"/>
    </location>
</feature>
<comment type="caution">
    <text evidence="2">The sequence shown here is derived from an EMBL/GenBank/DDBJ whole genome shotgun (WGS) entry which is preliminary data.</text>
</comment>
<dbReference type="Proteomes" id="UP000178603">
    <property type="component" value="Unassembled WGS sequence"/>
</dbReference>
<gene>
    <name evidence="2" type="ORF">A3E44_03875</name>
</gene>
<organism evidence="2 3">
    <name type="scientific">Candidatus Woesebacteria bacterium RIFCSPHIGHO2_12_FULL_41_24</name>
    <dbReference type="NCBI Taxonomy" id="1802510"/>
    <lineage>
        <taxon>Bacteria</taxon>
        <taxon>Candidatus Woeseibacteriota</taxon>
    </lineage>
</organism>
<keyword evidence="1" id="KW-0812">Transmembrane</keyword>
<evidence type="ECO:0000313" key="3">
    <source>
        <dbReference type="Proteomes" id="UP000178603"/>
    </source>
</evidence>
<reference evidence="2 3" key="1">
    <citation type="journal article" date="2016" name="Nat. Commun.">
        <title>Thousands of microbial genomes shed light on interconnected biogeochemical processes in an aquifer system.</title>
        <authorList>
            <person name="Anantharaman K."/>
            <person name="Brown C.T."/>
            <person name="Hug L.A."/>
            <person name="Sharon I."/>
            <person name="Castelle C.J."/>
            <person name="Probst A.J."/>
            <person name="Thomas B.C."/>
            <person name="Singh A."/>
            <person name="Wilkins M.J."/>
            <person name="Karaoz U."/>
            <person name="Brodie E.L."/>
            <person name="Williams K.H."/>
            <person name="Hubbard S.S."/>
            <person name="Banfield J.F."/>
        </authorList>
    </citation>
    <scope>NUCLEOTIDE SEQUENCE [LARGE SCALE GENOMIC DNA]</scope>
</reference>
<accession>A0A1F8ATT0</accession>
<name>A0A1F8ATT0_9BACT</name>
<sequence>MTKNLKGFAHVLILVILALVVVGGIGYFAFKKGFVNYISPPGQGLTYSSQTECEEKTGKVCTFQMCDYKCPLGFKKGWIPTDKETGRAEIMDWEIYTNKKDGFEFRYPKNLRLRQDKNTIRLEHSIPFRHTSPCDFKGDAPPLNEVIDFSLSLELFPENFQSVVKKKEPFLVTEGYLEGNGLKTSPGFIDKAVFGTLQGYKITMGAECGVYIYYFPALAEKTLVVQRSWELTTEYGGRKDILELPGIISDRQFEKYLDQILSTFKFTNTSEFPTPKDLDKQSEQILRQVMVAEFAKSIDWEDKFVWTPYLAGEQPWGWVINGTSPVDSQFPDPSQIEQLGWKFVNSADGPGGSSLEFSKLENGVARTLYFSYQSDFDKHKKPTSINLFVSDPDTSPSHPYSEQW</sequence>
<dbReference type="EMBL" id="MGGW01000008">
    <property type="protein sequence ID" value="OGM54929.1"/>
    <property type="molecule type" value="Genomic_DNA"/>
</dbReference>
<evidence type="ECO:0000256" key="1">
    <source>
        <dbReference type="SAM" id="Phobius"/>
    </source>
</evidence>
<dbReference type="AlphaFoldDB" id="A0A1F8ATT0"/>
<keyword evidence="1" id="KW-1133">Transmembrane helix</keyword>
<proteinExistence type="predicted"/>
<protein>
    <submittedName>
        <fullName evidence="2">Uncharacterized protein</fullName>
    </submittedName>
</protein>